<evidence type="ECO:0000259" key="2">
    <source>
        <dbReference type="Pfam" id="PF12090"/>
    </source>
</evidence>
<dbReference type="HOGENOM" id="CLU_004682_1_0_1"/>
<dbReference type="PANTHER" id="PTHR13526:SF8">
    <property type="entry name" value="TRANSCRIPTION FACTOR SPT20 HOMOLOG"/>
    <property type="match status" value="1"/>
</dbReference>
<dbReference type="Proteomes" id="UP000002058">
    <property type="component" value="Unassembled WGS sequence"/>
</dbReference>
<dbReference type="Pfam" id="PF12090">
    <property type="entry name" value="Spt20_SEP"/>
    <property type="match status" value="1"/>
</dbReference>
<feature type="compositionally biased region" description="Low complexity" evidence="1">
    <location>
        <begin position="756"/>
        <end position="815"/>
    </location>
</feature>
<reference evidence="4" key="1">
    <citation type="journal article" date="2009" name="Genome Res.">
        <title>Comparative genomic analyses of the human fungal pathogens Coccidioides and their relatives.</title>
        <authorList>
            <person name="Sharpton T.J."/>
            <person name="Stajich J.E."/>
            <person name="Rounsley S.D."/>
            <person name="Gardner M.J."/>
            <person name="Wortman J.R."/>
            <person name="Jordar V.S."/>
            <person name="Maiti R."/>
            <person name="Kodira C.D."/>
            <person name="Neafsey D.E."/>
            <person name="Zeng Q."/>
            <person name="Hung C.-Y."/>
            <person name="McMahan C."/>
            <person name="Muszewska A."/>
            <person name="Grynberg M."/>
            <person name="Mandel M.A."/>
            <person name="Kellner E.M."/>
            <person name="Barker B.M."/>
            <person name="Galgiani J.N."/>
            <person name="Orbach M.J."/>
            <person name="Kirkland T.N."/>
            <person name="Cole G.T."/>
            <person name="Henn M.R."/>
            <person name="Birren B.W."/>
            <person name="Taylor J.W."/>
        </authorList>
    </citation>
    <scope>NUCLEOTIDE SEQUENCE [LARGE SCALE GENOMIC DNA]</scope>
    <source>
        <strain evidence="4">UAMH 1704</strain>
    </source>
</reference>
<dbReference type="GO" id="GO:0000124">
    <property type="term" value="C:SAGA complex"/>
    <property type="evidence" value="ECO:0007669"/>
    <property type="project" value="InterPro"/>
</dbReference>
<dbReference type="GO" id="GO:0003712">
    <property type="term" value="F:transcription coregulator activity"/>
    <property type="evidence" value="ECO:0007669"/>
    <property type="project" value="InterPro"/>
</dbReference>
<gene>
    <name evidence="3" type="ORF">UREG_02921</name>
</gene>
<feature type="compositionally biased region" description="Low complexity" evidence="1">
    <location>
        <begin position="319"/>
        <end position="334"/>
    </location>
</feature>
<feature type="region of interest" description="Disordered" evidence="1">
    <location>
        <begin position="304"/>
        <end position="347"/>
    </location>
</feature>
<evidence type="ECO:0000256" key="1">
    <source>
        <dbReference type="SAM" id="MobiDB-lite"/>
    </source>
</evidence>
<feature type="compositionally biased region" description="Low complexity" evidence="1">
    <location>
        <begin position="823"/>
        <end position="843"/>
    </location>
</feature>
<dbReference type="eggNOG" id="ENOG502RKFS">
    <property type="taxonomic scope" value="Eukaryota"/>
</dbReference>
<dbReference type="OrthoDB" id="1932706at2759"/>
<organism evidence="3 4">
    <name type="scientific">Uncinocarpus reesii (strain UAMH 1704)</name>
    <dbReference type="NCBI Taxonomy" id="336963"/>
    <lineage>
        <taxon>Eukaryota</taxon>
        <taxon>Fungi</taxon>
        <taxon>Dikarya</taxon>
        <taxon>Ascomycota</taxon>
        <taxon>Pezizomycotina</taxon>
        <taxon>Eurotiomycetes</taxon>
        <taxon>Eurotiomycetidae</taxon>
        <taxon>Onygenales</taxon>
        <taxon>Onygenaceae</taxon>
        <taxon>Uncinocarpus</taxon>
    </lineage>
</organism>
<dbReference type="InterPro" id="IPR021950">
    <property type="entry name" value="Spt20"/>
</dbReference>
<dbReference type="RefSeq" id="XP_002543405.1">
    <property type="nucleotide sequence ID" value="XM_002543359.1"/>
</dbReference>
<dbReference type="OMA" id="HNYNEHI"/>
<feature type="compositionally biased region" description="Polar residues" evidence="1">
    <location>
        <begin position="525"/>
        <end position="543"/>
    </location>
</feature>
<feature type="compositionally biased region" description="Basic and acidic residues" evidence="1">
    <location>
        <begin position="476"/>
        <end position="520"/>
    </location>
</feature>
<dbReference type="InterPro" id="IPR046468">
    <property type="entry name" value="Spt20-like_SEP"/>
</dbReference>
<accession>C4JIR0</accession>
<dbReference type="AlphaFoldDB" id="C4JIR0"/>
<dbReference type="GeneID" id="8443537"/>
<evidence type="ECO:0000313" key="3">
    <source>
        <dbReference type="EMBL" id="EEP78072.1"/>
    </source>
</evidence>
<dbReference type="EMBL" id="CH476615">
    <property type="protein sequence ID" value="EEP78072.1"/>
    <property type="molecule type" value="Genomic_DNA"/>
</dbReference>
<feature type="region of interest" description="Disordered" evidence="1">
    <location>
        <begin position="221"/>
        <end position="278"/>
    </location>
</feature>
<evidence type="ECO:0000313" key="4">
    <source>
        <dbReference type="Proteomes" id="UP000002058"/>
    </source>
</evidence>
<feature type="compositionally biased region" description="Polar residues" evidence="1">
    <location>
        <begin position="22"/>
        <end position="63"/>
    </location>
</feature>
<keyword evidence="4" id="KW-1185">Reference proteome</keyword>
<dbReference type="KEGG" id="ure:UREG_02921"/>
<dbReference type="GO" id="GO:0006357">
    <property type="term" value="P:regulation of transcription by RNA polymerase II"/>
    <property type="evidence" value="ECO:0007669"/>
    <property type="project" value="TreeGrafter"/>
</dbReference>
<feature type="domain" description="Spt20-like SEP" evidence="2">
    <location>
        <begin position="128"/>
        <end position="389"/>
    </location>
</feature>
<feature type="compositionally biased region" description="Polar residues" evidence="1">
    <location>
        <begin position="235"/>
        <end position="256"/>
    </location>
</feature>
<sequence length="971" mass="106765">MATAVSAKSAAHAGKLKRPTPSFVQSGPNGMRPSQPTASAVASTSKPASTNQATSSSSMNSAAVNGVSGRPMPRVRKEPLKGSDPSSRLRISTRARSIDASNGDRRSAKRLPEPYVKTTAYLLKKYAKQPPSFTIHLHPTHFRFEKQDGSFPYNSEMKVIIEHIKAGTVPHDMMEELLRGGVRFYEGCLIVRVVDHKSLSNQPSSSRSSSKEKGSLFSIHNHNEHITPSPYTPYPKQTQVQPKANSTGPPDQQLQPSGLHKEKRNDNGSSSGAPKPQVFTTVLYPTPQSLQAELTILSTTPDPRAVAQRQPQAYNVSRPPASATLPSPSTPLTAVQPSLADRGPPTKRQKMMVEPHELSEFEAKLIKATAPPLYLEPVDSFEASQKLLKSLESPLHRHKPPSPTTRRRTVAELAADEALAAEEERFMLIMDERLEPASSAAAGGNKSAVDEECGAAPFEPRFSRFKTLENIRAQYEEKAKRDHDRKLQQDRAKREQQDADRERRRSEFRQIEEQAREERRKHLAAQQSPQTQAQLVANQQSRRPPSRGNAVGIAGTQAPQSAHLAAVSQGPQSSPIVRNTTPHASSPLAGHVMVPTMSQGISMGMGSSAEAARSPIVATTSMQAGHPNAMSHPMVASRSQQGQNAHETPQMAHGTPAMSHATPIMRNITPTQRMGHGSPITTTMTQTPVMGQTMMAPQMNRMVMTPQQQHAMMQQRQAILAQQQGLNPGHQFNPQQVVQMHANAVAQQNIQQAQQQQILQQQQQHHPQQQQQPRGPQQQQMHPQAFQAQLLRSQLAHMQAAHQGHQQQQTQQQHHSNIPQLSAQQQQMLAAAQQAAAQQGAQQPNGVNNPRKHPLAQHYGNLYQSHLQRLRAEMASKYSSTVGPPHTYPAELHAHFHEGLEKEARQFVSEVMKKDRENGRQRAIIAAQVAQNQAQAQAHAQAQAQAQVHAQAQAMQQQQSHNLMGNGAGRH</sequence>
<feature type="region of interest" description="Disordered" evidence="1">
    <location>
        <begin position="476"/>
        <end position="590"/>
    </location>
</feature>
<dbReference type="VEuPathDB" id="FungiDB:UREG_02921"/>
<feature type="compositionally biased region" description="Low complexity" evidence="1">
    <location>
        <begin position="1"/>
        <end position="13"/>
    </location>
</feature>
<protein>
    <recommendedName>
        <fullName evidence="2">Spt20-like SEP domain-containing protein</fullName>
    </recommendedName>
</protein>
<dbReference type="PANTHER" id="PTHR13526">
    <property type="entry name" value="TRANSCRIPTION FACTOR SPT20 HOMOLOG"/>
    <property type="match status" value="1"/>
</dbReference>
<dbReference type="STRING" id="336963.C4JIR0"/>
<dbReference type="InParanoid" id="C4JIR0"/>
<feature type="compositionally biased region" description="Polar residues" evidence="1">
    <location>
        <begin position="569"/>
        <end position="584"/>
    </location>
</feature>
<feature type="region of interest" description="Disordered" evidence="1">
    <location>
        <begin position="756"/>
        <end position="855"/>
    </location>
</feature>
<feature type="region of interest" description="Disordered" evidence="1">
    <location>
        <begin position="1"/>
        <end position="110"/>
    </location>
</feature>
<proteinExistence type="predicted"/>
<name>C4JIR0_UNCRE</name>